<feature type="transmembrane region" description="Helical" evidence="4">
    <location>
        <begin position="6"/>
        <end position="27"/>
    </location>
</feature>
<evidence type="ECO:0000256" key="2">
    <source>
        <dbReference type="ARBA" id="ARBA00008404"/>
    </source>
</evidence>
<name>A0A1G9IFG6_9BACL</name>
<dbReference type="EMBL" id="FNFY01000033">
    <property type="protein sequence ID" value="SDL23959.1"/>
    <property type="molecule type" value="Genomic_DNA"/>
</dbReference>
<dbReference type="GO" id="GO:0016020">
    <property type="term" value="C:membrane"/>
    <property type="evidence" value="ECO:0007669"/>
    <property type="project" value="UniProtKB-SubCell"/>
</dbReference>
<dbReference type="Pfam" id="PF03334">
    <property type="entry name" value="PhaG_MnhG_YufB"/>
    <property type="match status" value="1"/>
</dbReference>
<keyword evidence="4" id="KW-1133">Transmembrane helix</keyword>
<reference evidence="6" key="1">
    <citation type="submission" date="2016-10" db="EMBL/GenBank/DDBJ databases">
        <authorList>
            <person name="Varghese N."/>
            <person name="Submissions S."/>
        </authorList>
    </citation>
    <scope>NUCLEOTIDE SEQUENCE [LARGE SCALE GENOMIC DNA]</scope>
    <source>
        <strain evidence="6">CGMCC 1.8895</strain>
    </source>
</reference>
<dbReference type="PANTHER" id="PTHR34703">
    <property type="entry name" value="ANTIPORTER SUBUNIT MNHG2-RELATED"/>
    <property type="match status" value="1"/>
</dbReference>
<gene>
    <name evidence="5" type="ORF">SAMN05216216_13310</name>
</gene>
<proteinExistence type="inferred from homology"/>
<keyword evidence="4" id="KW-0472">Membrane</keyword>
<keyword evidence="4" id="KW-0812">Transmembrane</keyword>
<keyword evidence="6" id="KW-1185">Reference proteome</keyword>
<comment type="subcellular location">
    <subcellularLocation>
        <location evidence="1">Membrane</location>
        <topology evidence="1">Multi-pass membrane protein</topology>
    </subcellularLocation>
</comment>
<comment type="similarity">
    <text evidence="2">Belongs to the CPA3 antiporters (TC 2.A.63) subunit G family.</text>
</comment>
<keyword evidence="3" id="KW-0813">Transport</keyword>
<organism evidence="5 6">
    <name type="scientific">Lacicoccus qingdaonensis</name>
    <dbReference type="NCBI Taxonomy" id="576118"/>
    <lineage>
        <taxon>Bacteria</taxon>
        <taxon>Bacillati</taxon>
        <taxon>Bacillota</taxon>
        <taxon>Bacilli</taxon>
        <taxon>Bacillales</taxon>
        <taxon>Salinicoccaceae</taxon>
        <taxon>Lacicoccus</taxon>
    </lineage>
</organism>
<dbReference type="NCBIfam" id="TIGR01300">
    <property type="entry name" value="CPA3_mnhG_phaG"/>
    <property type="match status" value="1"/>
</dbReference>
<feature type="transmembrane region" description="Helical" evidence="4">
    <location>
        <begin position="39"/>
        <end position="61"/>
    </location>
</feature>
<dbReference type="OrthoDB" id="9806575at2"/>
<dbReference type="PANTHER" id="PTHR34703:SF1">
    <property type="entry name" value="ANTIPORTER SUBUNIT MNHG2-RELATED"/>
    <property type="match status" value="1"/>
</dbReference>
<evidence type="ECO:0000313" key="6">
    <source>
        <dbReference type="Proteomes" id="UP000199008"/>
    </source>
</evidence>
<evidence type="ECO:0000256" key="4">
    <source>
        <dbReference type="SAM" id="Phobius"/>
    </source>
</evidence>
<keyword evidence="3" id="KW-0050">Antiport</keyword>
<protein>
    <submittedName>
        <fullName evidence="5">Multisubunit sodium/proton antiporter, MrpG subunit</fullName>
    </submittedName>
</protein>
<dbReference type="AlphaFoldDB" id="A0A1G9IFG6"/>
<accession>A0A1G9IFG6</accession>
<evidence type="ECO:0000313" key="5">
    <source>
        <dbReference type="EMBL" id="SDL23959.1"/>
    </source>
</evidence>
<evidence type="ECO:0000256" key="3">
    <source>
        <dbReference type="ARBA" id="ARBA00022449"/>
    </source>
</evidence>
<dbReference type="Proteomes" id="UP000199008">
    <property type="component" value="Unassembled WGS sequence"/>
</dbReference>
<dbReference type="NCBIfam" id="NF009314">
    <property type="entry name" value="PRK12674.1-2"/>
    <property type="match status" value="1"/>
</dbReference>
<sequence length="130" mass="14609">MTMTEIITSIFIIIGTFFIFVSSIGLVRLRDVYSRTHAGGKSSTLGVMSIMTGAVIFFIVTEEAFNFKLFLTIIFVFMTAPLAALAVTRSAYRTNVKMNDAAHMDELGDAMDVEREKERLKKLGKNYDYD</sequence>
<dbReference type="STRING" id="576118.SAMN05216216_13310"/>
<evidence type="ECO:0000256" key="1">
    <source>
        <dbReference type="ARBA" id="ARBA00004141"/>
    </source>
</evidence>
<dbReference type="GO" id="GO:0015385">
    <property type="term" value="F:sodium:proton antiporter activity"/>
    <property type="evidence" value="ECO:0007669"/>
    <property type="project" value="TreeGrafter"/>
</dbReference>
<feature type="transmembrane region" description="Helical" evidence="4">
    <location>
        <begin position="67"/>
        <end position="88"/>
    </location>
</feature>
<dbReference type="InterPro" id="IPR005133">
    <property type="entry name" value="PhaG_MnhG_YufB"/>
</dbReference>